<dbReference type="PANTHER" id="PTHR46085">
    <property type="entry name" value="ARFGAP/RECO-RELATED"/>
    <property type="match status" value="1"/>
</dbReference>
<accession>A0A2N9GTP7</accession>
<dbReference type="Gene3D" id="1.10.220.150">
    <property type="entry name" value="Arf GTPase activating protein"/>
    <property type="match status" value="1"/>
</dbReference>
<dbReference type="InterPro" id="IPR044820">
    <property type="entry name" value="AGD14-like"/>
</dbReference>
<feature type="domain" description="Arf-GAP" evidence="6">
    <location>
        <begin position="12"/>
        <end position="89"/>
    </location>
</feature>
<evidence type="ECO:0000256" key="2">
    <source>
        <dbReference type="ARBA" id="ARBA00022771"/>
    </source>
</evidence>
<feature type="region of interest" description="Disordered" evidence="5">
    <location>
        <begin position="440"/>
        <end position="516"/>
    </location>
</feature>
<reference evidence="7" key="1">
    <citation type="submission" date="2018-02" db="EMBL/GenBank/DDBJ databases">
        <authorList>
            <person name="Cohen D.B."/>
            <person name="Kent A.D."/>
        </authorList>
    </citation>
    <scope>NUCLEOTIDE SEQUENCE</scope>
</reference>
<evidence type="ECO:0000259" key="6">
    <source>
        <dbReference type="PROSITE" id="PS50115"/>
    </source>
</evidence>
<keyword evidence="2 4" id="KW-0863">Zinc-finger</keyword>
<feature type="compositionally biased region" description="Low complexity" evidence="5">
    <location>
        <begin position="259"/>
        <end position="269"/>
    </location>
</feature>
<dbReference type="PROSITE" id="PS50115">
    <property type="entry name" value="ARFGAP"/>
    <property type="match status" value="1"/>
</dbReference>
<evidence type="ECO:0000256" key="5">
    <source>
        <dbReference type="SAM" id="MobiDB-lite"/>
    </source>
</evidence>
<keyword evidence="3" id="KW-0862">Zinc</keyword>
<dbReference type="InterPro" id="IPR037278">
    <property type="entry name" value="ARFGAP/RecO"/>
</dbReference>
<evidence type="ECO:0000256" key="3">
    <source>
        <dbReference type="ARBA" id="ARBA00022833"/>
    </source>
</evidence>
<dbReference type="PANTHER" id="PTHR46085:SF3">
    <property type="entry name" value="ARF GTPASE ACTIVATING PROTEIN"/>
    <property type="match status" value="1"/>
</dbReference>
<feature type="region of interest" description="Disordered" evidence="5">
    <location>
        <begin position="189"/>
        <end position="220"/>
    </location>
</feature>
<protein>
    <recommendedName>
        <fullName evidence="6">Arf-GAP domain-containing protein</fullName>
    </recommendedName>
</protein>
<dbReference type="PRINTS" id="PR00405">
    <property type="entry name" value="REVINTRACTNG"/>
</dbReference>
<evidence type="ECO:0000313" key="7">
    <source>
        <dbReference type="EMBL" id="SPD05777.1"/>
    </source>
</evidence>
<name>A0A2N9GTP7_FAGSY</name>
<dbReference type="GO" id="GO:0005096">
    <property type="term" value="F:GTPase activator activity"/>
    <property type="evidence" value="ECO:0007669"/>
    <property type="project" value="InterPro"/>
</dbReference>
<dbReference type="FunFam" id="1.10.220.150:FF:000005">
    <property type="entry name" value="Arf-GAP domain and FG repeat-containing protein 1"/>
    <property type="match status" value="1"/>
</dbReference>
<keyword evidence="1" id="KW-0479">Metal-binding</keyword>
<dbReference type="Pfam" id="PF01412">
    <property type="entry name" value="ArfGap"/>
    <property type="match status" value="1"/>
</dbReference>
<dbReference type="CDD" id="cd08838">
    <property type="entry name" value="ArfGap_AGFG"/>
    <property type="match status" value="1"/>
</dbReference>
<sequence>MANRVKEDEKNERIIRGLLKLAENRRCMNCNSLGPQYVCTNFWTFVCTTCSGIHREFTHRVKSVSMAKFTSQEVTALQEGGNKPAKEIYFKEWDSQRNSVPDSRVRRKTCMKAGEQMHIKEDLEAHHMRIHMNADTVIDLVLVEEVMKKEVLDMIKKVGSMVIIGEVLYVLKFVNDWRREDRFGNGRRLEDRRESDGDSKLEGRSPERPKDLNSSSPPIVRPVREILGENVIPLRISEPPKANGSRSVDGSALTQRTASSNSLGSSNGNPVEVKVENAGSLIDFDADPEPPIAGAVPQAQQTFVTQATAHPATSTNDNNWASFDVAPEAKVSHAPSNVNTLESVLSQLSVSAPVPGHAFGNPSGAGSFRTATTGNITMLPITGDSAVAPVGNRPVLPFMAGAPVAAPISSVSVFPPGGAPAIAPGLTPILPVNGGSSLLQAPGFGQGPTMQYQQPSFFPATGSQSTAQQFSPSVDVASSNQWNSSLTTNPQGPSSTPAGQAPQAAHVPTSGGVSQPSVVEVNSISRRALPEDLFTATYSSFPAPVPMWQTGAPHGMGFAMQYNPAMSVPTYQQSKSSNPFDLSGEPPSVQAPTFPSMASLQGALPNVPPASGLMRAPSFGTPSSVWMAPQAATYAPAFSHQAPSYAPAVPPRAYMAQQVPNNMPHMPPSGHQGLGGFGNDGAAFSSFNMDQQLAGRFSAPATPNPFPSVGGNPFG</sequence>
<proteinExistence type="predicted"/>
<dbReference type="InterPro" id="IPR001164">
    <property type="entry name" value="ArfGAP_dom"/>
</dbReference>
<dbReference type="SMART" id="SM00105">
    <property type="entry name" value="ArfGap"/>
    <property type="match status" value="1"/>
</dbReference>
<gene>
    <name evidence="7" type="ORF">FSB_LOCUS33659</name>
</gene>
<feature type="compositionally biased region" description="Basic and acidic residues" evidence="5">
    <location>
        <begin position="189"/>
        <end position="211"/>
    </location>
</feature>
<dbReference type="InterPro" id="IPR038508">
    <property type="entry name" value="ArfGAP_dom_sf"/>
</dbReference>
<dbReference type="GO" id="GO:0008270">
    <property type="term" value="F:zinc ion binding"/>
    <property type="evidence" value="ECO:0007669"/>
    <property type="project" value="UniProtKB-KW"/>
</dbReference>
<dbReference type="AlphaFoldDB" id="A0A2N9GTP7"/>
<organism evidence="7">
    <name type="scientific">Fagus sylvatica</name>
    <name type="common">Beechnut</name>
    <dbReference type="NCBI Taxonomy" id="28930"/>
    <lineage>
        <taxon>Eukaryota</taxon>
        <taxon>Viridiplantae</taxon>
        <taxon>Streptophyta</taxon>
        <taxon>Embryophyta</taxon>
        <taxon>Tracheophyta</taxon>
        <taxon>Spermatophyta</taxon>
        <taxon>Magnoliopsida</taxon>
        <taxon>eudicotyledons</taxon>
        <taxon>Gunneridae</taxon>
        <taxon>Pentapetalae</taxon>
        <taxon>rosids</taxon>
        <taxon>fabids</taxon>
        <taxon>Fagales</taxon>
        <taxon>Fagaceae</taxon>
        <taxon>Fagus</taxon>
    </lineage>
</organism>
<dbReference type="SUPFAM" id="SSF57863">
    <property type="entry name" value="ArfGap/RecO-like zinc finger"/>
    <property type="match status" value="1"/>
</dbReference>
<feature type="compositionally biased region" description="Polar residues" evidence="5">
    <location>
        <begin position="244"/>
        <end position="258"/>
    </location>
</feature>
<evidence type="ECO:0000256" key="4">
    <source>
        <dbReference type="PROSITE-ProRule" id="PRU00288"/>
    </source>
</evidence>
<feature type="compositionally biased region" description="Polar residues" evidence="5">
    <location>
        <begin position="448"/>
        <end position="498"/>
    </location>
</feature>
<dbReference type="EMBL" id="OIVN01002702">
    <property type="protein sequence ID" value="SPD05777.1"/>
    <property type="molecule type" value="Genomic_DNA"/>
</dbReference>
<feature type="region of interest" description="Disordered" evidence="5">
    <location>
        <begin position="236"/>
        <end position="272"/>
    </location>
</feature>
<evidence type="ECO:0000256" key="1">
    <source>
        <dbReference type="ARBA" id="ARBA00022723"/>
    </source>
</evidence>